<evidence type="ECO:0000256" key="8">
    <source>
        <dbReference type="ARBA" id="ARBA00081162"/>
    </source>
</evidence>
<keyword evidence="3" id="KW-0007">Acetylation</keyword>
<keyword evidence="12" id="KW-1185">Reference proteome</keyword>
<organism evidence="11 12">
    <name type="scientific">Gonapodya prolifera (strain JEL478)</name>
    <name type="common">Monoblepharis prolifera</name>
    <dbReference type="NCBI Taxonomy" id="1344416"/>
    <lineage>
        <taxon>Eukaryota</taxon>
        <taxon>Fungi</taxon>
        <taxon>Fungi incertae sedis</taxon>
        <taxon>Chytridiomycota</taxon>
        <taxon>Chytridiomycota incertae sedis</taxon>
        <taxon>Monoblepharidomycetes</taxon>
        <taxon>Monoblepharidales</taxon>
        <taxon>Gonapodyaceae</taxon>
        <taxon>Gonapodya</taxon>
    </lineage>
</organism>
<reference evidence="11 12" key="1">
    <citation type="journal article" date="2015" name="Genome Biol. Evol.">
        <title>Phylogenomic analyses indicate that early fungi evolved digesting cell walls of algal ancestors of land plants.</title>
        <authorList>
            <person name="Chang Y."/>
            <person name="Wang S."/>
            <person name="Sekimoto S."/>
            <person name="Aerts A.L."/>
            <person name="Choi C."/>
            <person name="Clum A."/>
            <person name="LaButti K.M."/>
            <person name="Lindquist E.A."/>
            <person name="Yee Ngan C."/>
            <person name="Ohm R.A."/>
            <person name="Salamov A.A."/>
            <person name="Grigoriev I.V."/>
            <person name="Spatafora J.W."/>
            <person name="Berbee M.L."/>
        </authorList>
    </citation>
    <scope>NUCLEOTIDE SEQUENCE [LARGE SCALE GENOMIC DNA]</scope>
    <source>
        <strain evidence="11 12">JEL478</strain>
    </source>
</reference>
<feature type="region of interest" description="Disordered" evidence="9">
    <location>
        <begin position="31"/>
        <end position="63"/>
    </location>
</feature>
<dbReference type="GO" id="GO:0006913">
    <property type="term" value="P:nucleocytoplasmic transport"/>
    <property type="evidence" value="ECO:0007669"/>
    <property type="project" value="InterPro"/>
</dbReference>
<proteinExistence type="inferred from homology"/>
<dbReference type="PROSITE" id="PS50196">
    <property type="entry name" value="RANBD1"/>
    <property type="match status" value="1"/>
</dbReference>
<comment type="function">
    <text evidence="4">Plays a role in RAN-dependent nucleocytoplasmic transport. Alleviates the TNPO1-dependent inhibition of RAN GTPase activity and mediates the dissociation of RAN from proteins involved in transport into the nucleus. Induces a conformation change in the complex formed by XPO1 and RAN that triggers the release of the nuclear export signal of cargo proteins. Promotes the disassembly of the complex formed by RAN and importin beta. Promotes dissociation of RAN from a complex with KPNA2 and CSE1L. Required for normal mitotic spindle assembly and normal progress through mitosis via its effect on RAN. Does not increase the RAN GTPase activity by itself, but increases GTP hydrolysis mediated by RANGAP1. Inhibits RCC1-dependent exchange of RAN-bound GDP by GTP.</text>
</comment>
<dbReference type="OMA" id="HYIYPNK"/>
<feature type="compositionally biased region" description="Low complexity" evidence="9">
    <location>
        <begin position="31"/>
        <end position="44"/>
    </location>
</feature>
<evidence type="ECO:0000313" key="12">
    <source>
        <dbReference type="Proteomes" id="UP000070544"/>
    </source>
</evidence>
<gene>
    <name evidence="11" type="ORF">M427DRAFT_50834</name>
</gene>
<evidence type="ECO:0000256" key="1">
    <source>
        <dbReference type="ARBA" id="ARBA00022468"/>
    </source>
</evidence>
<dbReference type="InterPro" id="IPR045255">
    <property type="entry name" value="RanBP1-like"/>
</dbReference>
<evidence type="ECO:0000256" key="9">
    <source>
        <dbReference type="SAM" id="MobiDB-lite"/>
    </source>
</evidence>
<accession>A0A139B1C0</accession>
<dbReference type="AlphaFoldDB" id="A0A139B1C0"/>
<dbReference type="GO" id="GO:0005096">
    <property type="term" value="F:GTPase activator activity"/>
    <property type="evidence" value="ECO:0007669"/>
    <property type="project" value="UniProtKB-KW"/>
</dbReference>
<evidence type="ECO:0000313" key="11">
    <source>
        <dbReference type="EMBL" id="KXS22525.1"/>
    </source>
</evidence>
<feature type="compositionally biased region" description="Acidic residues" evidence="9">
    <location>
        <begin position="45"/>
        <end position="55"/>
    </location>
</feature>
<dbReference type="SUPFAM" id="SSF50729">
    <property type="entry name" value="PH domain-like"/>
    <property type="match status" value="1"/>
</dbReference>
<evidence type="ECO:0000256" key="4">
    <source>
        <dbReference type="ARBA" id="ARBA00056716"/>
    </source>
</evidence>
<dbReference type="OrthoDB" id="2357150at2759"/>
<dbReference type="Gene3D" id="2.30.29.30">
    <property type="entry name" value="Pleckstrin-homology domain (PH domain)/Phosphotyrosine-binding domain (PTB)"/>
    <property type="match status" value="1"/>
</dbReference>
<evidence type="ECO:0000256" key="5">
    <source>
        <dbReference type="ARBA" id="ARBA00061276"/>
    </source>
</evidence>
<evidence type="ECO:0000256" key="3">
    <source>
        <dbReference type="ARBA" id="ARBA00022990"/>
    </source>
</evidence>
<dbReference type="GO" id="GO:0005737">
    <property type="term" value="C:cytoplasm"/>
    <property type="evidence" value="ECO:0007669"/>
    <property type="project" value="TreeGrafter"/>
</dbReference>
<comment type="subunit">
    <text evidence="6">Interacts with RAN (via C-terminus of GTP-bound form) but not with GDP-bound RAN. Identified in a complex composed of RAN, RANGAP1 and RANBP1. Identified in a complex that contains TNPO1, RAN and RANBP1. Identified in a complex that contains CSE1L, KPNA2, RAN and RANBP1. Identified in a complex with nucleotide-free RAN and RCC1.</text>
</comment>
<dbReference type="InterPro" id="IPR011993">
    <property type="entry name" value="PH-like_dom_sf"/>
</dbReference>
<keyword evidence="1" id="KW-0343">GTPase activation</keyword>
<protein>
    <recommendedName>
        <fullName evidence="7">Ran-specific GTPase-activating protein</fullName>
    </recommendedName>
    <alternativeName>
        <fullName evidence="8">Ran-binding protein 1</fullName>
    </alternativeName>
</protein>
<feature type="domain" description="RanBD1" evidence="10">
    <location>
        <begin position="63"/>
        <end position="204"/>
    </location>
</feature>
<dbReference type="Proteomes" id="UP000070544">
    <property type="component" value="Unassembled WGS sequence"/>
</dbReference>
<evidence type="ECO:0000259" key="10">
    <source>
        <dbReference type="PROSITE" id="PS50196"/>
    </source>
</evidence>
<dbReference type="PANTHER" id="PTHR23138:SF87">
    <property type="entry name" value="E3 SUMO-PROTEIN LIGASE RANBP2"/>
    <property type="match status" value="1"/>
</dbReference>
<sequence length="234" mass="25914">MSDPLKPKSAFESTAPSSAFSFSTAFPASTSTFTAPATTPAAGNAEEEGGADDGEVAPSPDVHFEPVVKLEQLDEIKTMEEDEEVVFKMRAKLFRFDKATASDVSEWKERGTGDVKLLKHKETKKIRLLMRRDKTLKLCANHYVSPELQLTPNVSSDRSWVWHVPNDYSEEAPRPELLAIRFSNSENAIKFRDAFEDAKKSNAALTGDTAAPAAKTAAEEEKEEDDKEDAEKKE</sequence>
<evidence type="ECO:0000256" key="6">
    <source>
        <dbReference type="ARBA" id="ARBA00066150"/>
    </source>
</evidence>
<evidence type="ECO:0000256" key="2">
    <source>
        <dbReference type="ARBA" id="ARBA00022553"/>
    </source>
</evidence>
<name>A0A139B1C0_GONPJ</name>
<keyword evidence="2" id="KW-0597">Phosphoprotein</keyword>
<feature type="compositionally biased region" description="Low complexity" evidence="9">
    <location>
        <begin position="203"/>
        <end position="216"/>
    </location>
</feature>
<dbReference type="STRING" id="1344416.A0A139B1C0"/>
<dbReference type="InterPro" id="IPR045256">
    <property type="entry name" value="RanBP1_RanBD"/>
</dbReference>
<dbReference type="CDD" id="cd13179">
    <property type="entry name" value="RanBD_RanBP1"/>
    <property type="match status" value="1"/>
</dbReference>
<comment type="similarity">
    <text evidence="5">Belongs to the RANBP1 family.</text>
</comment>
<dbReference type="Pfam" id="PF00638">
    <property type="entry name" value="Ran_BP1"/>
    <property type="match status" value="1"/>
</dbReference>
<dbReference type="PANTHER" id="PTHR23138">
    <property type="entry name" value="RAN BINDING PROTEIN"/>
    <property type="match status" value="1"/>
</dbReference>
<dbReference type="SMART" id="SM00160">
    <property type="entry name" value="RanBD"/>
    <property type="match status" value="1"/>
</dbReference>
<dbReference type="InterPro" id="IPR000156">
    <property type="entry name" value="Ran_bind_dom"/>
</dbReference>
<evidence type="ECO:0000256" key="7">
    <source>
        <dbReference type="ARBA" id="ARBA00067380"/>
    </source>
</evidence>
<dbReference type="FunFam" id="2.30.29.30:FF:000824">
    <property type="entry name" value="Ran-specific GTPase-activating protein"/>
    <property type="match status" value="1"/>
</dbReference>
<dbReference type="EMBL" id="KQ965731">
    <property type="protein sequence ID" value="KXS22525.1"/>
    <property type="molecule type" value="Genomic_DNA"/>
</dbReference>
<dbReference type="GO" id="GO:0005643">
    <property type="term" value="C:nuclear pore"/>
    <property type="evidence" value="ECO:0007669"/>
    <property type="project" value="TreeGrafter"/>
</dbReference>
<feature type="region of interest" description="Disordered" evidence="9">
    <location>
        <begin position="202"/>
        <end position="234"/>
    </location>
</feature>